<sequence>MYEIGWIVRSNFLMAYFKGLQAYKKLMAISGCAIAVIYRSPKLEQKSSIAGIPRSTVTREAQPRNGPVFMRRNPLREHARGVVLLRNHIKFTIEKTAHR</sequence>
<keyword evidence="2" id="KW-1185">Reference proteome</keyword>
<evidence type="ECO:0000313" key="2">
    <source>
        <dbReference type="Proteomes" id="UP000648187"/>
    </source>
</evidence>
<name>A0A835LFW8_SPOEX</name>
<dbReference type="Proteomes" id="UP000648187">
    <property type="component" value="Unassembled WGS sequence"/>
</dbReference>
<reference evidence="1" key="1">
    <citation type="submission" date="2020-08" db="EMBL/GenBank/DDBJ databases">
        <title>Spodoptera exigua strain:BAW_Kor-Di-RS1 Genome sequencing and assembly.</title>
        <authorList>
            <person name="Kim J."/>
            <person name="Nam H.Y."/>
            <person name="Kwon M."/>
            <person name="Choi J.H."/>
            <person name="Cho S.R."/>
            <person name="Kim G.-H."/>
        </authorList>
    </citation>
    <scope>NUCLEOTIDE SEQUENCE</scope>
    <source>
        <strain evidence="1">BAW_Kor-Di-RS1</strain>
        <tissue evidence="1">Whole-body</tissue>
    </source>
</reference>
<accession>A0A835LFW8</accession>
<dbReference type="EMBL" id="JACKWZ010000006">
    <property type="protein sequence ID" value="KAF9423881.1"/>
    <property type="molecule type" value="Genomic_DNA"/>
</dbReference>
<protein>
    <submittedName>
        <fullName evidence="1">Uncharacterized protein</fullName>
    </submittedName>
</protein>
<comment type="caution">
    <text evidence="1">The sequence shown here is derived from an EMBL/GenBank/DDBJ whole genome shotgun (WGS) entry which is preliminary data.</text>
</comment>
<proteinExistence type="predicted"/>
<evidence type="ECO:0000313" key="1">
    <source>
        <dbReference type="EMBL" id="KAF9423881.1"/>
    </source>
</evidence>
<gene>
    <name evidence="1" type="ORF">HW555_000939</name>
</gene>
<dbReference type="AlphaFoldDB" id="A0A835LFW8"/>
<organism evidence="1 2">
    <name type="scientific">Spodoptera exigua</name>
    <name type="common">Beet armyworm</name>
    <name type="synonym">Noctua fulgens</name>
    <dbReference type="NCBI Taxonomy" id="7107"/>
    <lineage>
        <taxon>Eukaryota</taxon>
        <taxon>Metazoa</taxon>
        <taxon>Ecdysozoa</taxon>
        <taxon>Arthropoda</taxon>
        <taxon>Hexapoda</taxon>
        <taxon>Insecta</taxon>
        <taxon>Pterygota</taxon>
        <taxon>Neoptera</taxon>
        <taxon>Endopterygota</taxon>
        <taxon>Lepidoptera</taxon>
        <taxon>Glossata</taxon>
        <taxon>Ditrysia</taxon>
        <taxon>Noctuoidea</taxon>
        <taxon>Noctuidae</taxon>
        <taxon>Amphipyrinae</taxon>
        <taxon>Spodoptera</taxon>
    </lineage>
</organism>